<dbReference type="Gene3D" id="1.20.120.450">
    <property type="entry name" value="dinb family like domain"/>
    <property type="match status" value="1"/>
</dbReference>
<dbReference type="InterPro" id="IPR018531">
    <property type="entry name" value="DUF1993"/>
</dbReference>
<name>A0A0W0TKT1_9GAMM</name>
<dbReference type="InterPro" id="IPR034660">
    <property type="entry name" value="DinB/YfiT-like"/>
</dbReference>
<dbReference type="RefSeq" id="WP_058446439.1">
    <property type="nucleotide sequence ID" value="NZ_CAAAHT010000011.1"/>
</dbReference>
<dbReference type="STRING" id="453.Lfee_2020"/>
<dbReference type="SUPFAM" id="SSF109854">
    <property type="entry name" value="DinB/YfiT-like putative metalloenzymes"/>
    <property type="match status" value="1"/>
</dbReference>
<organism evidence="1 3">
    <name type="scientific">Legionella feeleii</name>
    <dbReference type="NCBI Taxonomy" id="453"/>
    <lineage>
        <taxon>Bacteria</taxon>
        <taxon>Pseudomonadati</taxon>
        <taxon>Pseudomonadota</taxon>
        <taxon>Gammaproteobacteria</taxon>
        <taxon>Legionellales</taxon>
        <taxon>Legionellaceae</taxon>
        <taxon>Legionella</taxon>
    </lineage>
</organism>
<dbReference type="OrthoDB" id="338237at2"/>
<dbReference type="Pfam" id="PF09351">
    <property type="entry name" value="DUF1993"/>
    <property type="match status" value="1"/>
</dbReference>
<gene>
    <name evidence="1" type="ORF">Lfee_2020</name>
    <name evidence="2" type="ORF">NCTC12022_01739</name>
</gene>
<proteinExistence type="predicted"/>
<reference evidence="1 3" key="1">
    <citation type="submission" date="2015-11" db="EMBL/GenBank/DDBJ databases">
        <title>Genomic analysis of 38 Legionella species identifies large and diverse effector repertoires.</title>
        <authorList>
            <person name="Burstein D."/>
            <person name="Amaro F."/>
            <person name="Zusman T."/>
            <person name="Lifshitz Z."/>
            <person name="Cohen O."/>
            <person name="Gilbert J.A."/>
            <person name="Pupko T."/>
            <person name="Shuman H.A."/>
            <person name="Segal G."/>
        </authorList>
    </citation>
    <scope>NUCLEOTIDE SEQUENCE [LARGE SCALE GENOMIC DNA]</scope>
    <source>
        <strain evidence="1 3">WO-44C</strain>
    </source>
</reference>
<dbReference type="Proteomes" id="UP000251942">
    <property type="component" value="Unassembled WGS sequence"/>
</dbReference>
<dbReference type="PANTHER" id="PTHR36922">
    <property type="entry name" value="BLL2446 PROTEIN"/>
    <property type="match status" value="1"/>
</dbReference>
<evidence type="ECO:0000313" key="3">
    <source>
        <dbReference type="Proteomes" id="UP000054698"/>
    </source>
</evidence>
<dbReference type="EMBL" id="UASS01000014">
    <property type="protein sequence ID" value="SPX61001.1"/>
    <property type="molecule type" value="Genomic_DNA"/>
</dbReference>
<keyword evidence="3" id="KW-1185">Reference proteome</keyword>
<evidence type="ECO:0000313" key="4">
    <source>
        <dbReference type="Proteomes" id="UP000251942"/>
    </source>
</evidence>
<evidence type="ECO:0000313" key="2">
    <source>
        <dbReference type="EMBL" id="SPX61001.1"/>
    </source>
</evidence>
<accession>A0A0W0TKT1</accession>
<protein>
    <submittedName>
        <fullName evidence="2">Uncharacterized protein conserved in bacteria</fullName>
    </submittedName>
</protein>
<dbReference type="Proteomes" id="UP000054698">
    <property type="component" value="Unassembled WGS sequence"/>
</dbReference>
<dbReference type="PATRIC" id="fig|453.4.peg.2213"/>
<sequence>MKPAISMYNASVPVFKQLLNSLNTILDKAQTHLVSGEIAADSLLQANLFPDMFNFTRQIQIATDFAKGVVARLAGVEVPVYDDNEDSFEALQARIEKTLKFIAAIKPEQLNGSEEKEITIRPGTPKERTFNGQTYLLHYGLPQFFFHVTTAYGILRNQGVEIGKMDYMGRIP</sequence>
<dbReference type="EMBL" id="LNYB01000081">
    <property type="protein sequence ID" value="KTC96222.1"/>
    <property type="molecule type" value="Genomic_DNA"/>
</dbReference>
<reference evidence="2 4" key="2">
    <citation type="submission" date="2018-06" db="EMBL/GenBank/DDBJ databases">
        <authorList>
            <consortium name="Pathogen Informatics"/>
            <person name="Doyle S."/>
        </authorList>
    </citation>
    <scope>NUCLEOTIDE SEQUENCE [LARGE SCALE GENOMIC DNA]</scope>
    <source>
        <strain evidence="2 4">NCTC12022</strain>
    </source>
</reference>
<evidence type="ECO:0000313" key="1">
    <source>
        <dbReference type="EMBL" id="KTC96222.1"/>
    </source>
</evidence>
<dbReference type="AlphaFoldDB" id="A0A0W0TKT1"/>
<dbReference type="PANTHER" id="PTHR36922:SF1">
    <property type="entry name" value="DUF1993 DOMAIN-CONTAINING PROTEIN"/>
    <property type="match status" value="1"/>
</dbReference>